<dbReference type="GO" id="GO:0030246">
    <property type="term" value="F:carbohydrate binding"/>
    <property type="evidence" value="ECO:0007669"/>
    <property type="project" value="UniProtKB-KW"/>
</dbReference>
<evidence type="ECO:0000256" key="2">
    <source>
        <dbReference type="ARBA" id="ARBA00022734"/>
    </source>
</evidence>
<dbReference type="InterPro" id="IPR050258">
    <property type="entry name" value="Leguminous_Lectin"/>
</dbReference>
<evidence type="ECO:0000256" key="1">
    <source>
        <dbReference type="ARBA" id="ARBA00007606"/>
    </source>
</evidence>
<organism evidence="4">
    <name type="scientific">Prunus dulcis</name>
    <name type="common">Almond</name>
    <name type="synonym">Amygdalus dulcis</name>
    <dbReference type="NCBI Taxonomy" id="3755"/>
    <lineage>
        <taxon>Eukaryota</taxon>
        <taxon>Viridiplantae</taxon>
        <taxon>Streptophyta</taxon>
        <taxon>Embryophyta</taxon>
        <taxon>Tracheophyta</taxon>
        <taxon>Spermatophyta</taxon>
        <taxon>Magnoliopsida</taxon>
        <taxon>eudicotyledons</taxon>
        <taxon>Gunneridae</taxon>
        <taxon>Pentapetalae</taxon>
        <taxon>rosids</taxon>
        <taxon>fabids</taxon>
        <taxon>Rosales</taxon>
        <taxon>Rosaceae</taxon>
        <taxon>Amygdaloideae</taxon>
        <taxon>Amygdaleae</taxon>
        <taxon>Prunus</taxon>
    </lineage>
</organism>
<dbReference type="SUPFAM" id="SSF49899">
    <property type="entry name" value="Concanavalin A-like lectins/glucanases"/>
    <property type="match status" value="1"/>
</dbReference>
<keyword evidence="2" id="KW-0430">Lectin</keyword>
<dbReference type="AlphaFoldDB" id="A0A4Y1RPK9"/>
<dbReference type="Gene3D" id="2.60.120.200">
    <property type="match status" value="1"/>
</dbReference>
<gene>
    <name evidence="4" type="ORF">Prudu_017755</name>
</gene>
<dbReference type="PANTHER" id="PTHR32401:SF50">
    <property type="entry name" value="OS07G0133000 PROTEIN"/>
    <property type="match status" value="1"/>
</dbReference>
<proteinExistence type="inferred from homology"/>
<evidence type="ECO:0000313" key="4">
    <source>
        <dbReference type="EMBL" id="BBH06180.1"/>
    </source>
</evidence>
<dbReference type="Pfam" id="PF00139">
    <property type="entry name" value="Lectin_legB"/>
    <property type="match status" value="1"/>
</dbReference>
<dbReference type="InterPro" id="IPR001220">
    <property type="entry name" value="Legume_lectin_dom"/>
</dbReference>
<dbReference type="InterPro" id="IPR013320">
    <property type="entry name" value="ConA-like_dom_sf"/>
</dbReference>
<accession>A0A4Y1RPK9</accession>
<protein>
    <submittedName>
        <fullName evidence="4">Lectin-like protein</fullName>
    </submittedName>
</protein>
<evidence type="ECO:0000259" key="3">
    <source>
        <dbReference type="Pfam" id="PF00139"/>
    </source>
</evidence>
<name>A0A4Y1RPK9_PRUDU</name>
<sequence>MTQLKISVFTYTGFPSDNLSLAASSGLLRLTNDTKQNQGHAFYPHHEANNGNANNQVFAVELDTIQSKEFNDINDDHVGIDINGLISEKSSPARYFASNNSLPLSS</sequence>
<feature type="domain" description="Legume lectin" evidence="3">
    <location>
        <begin position="47"/>
        <end position="94"/>
    </location>
</feature>
<reference evidence="4" key="1">
    <citation type="journal article" date="2019" name="Science">
        <title>Mutation of a bHLH transcription factor allowed almond domestication.</title>
        <authorList>
            <person name="Sanchez-Perez R."/>
            <person name="Pavan S."/>
            <person name="Mazzeo R."/>
            <person name="Moldovan C."/>
            <person name="Aiese Cigliano R."/>
            <person name="Del Cueto J."/>
            <person name="Ricciardi F."/>
            <person name="Lotti C."/>
            <person name="Ricciardi L."/>
            <person name="Dicenta F."/>
            <person name="Lopez-Marques R.L."/>
            <person name="Lindberg Moller B."/>
        </authorList>
    </citation>
    <scope>NUCLEOTIDE SEQUENCE</scope>
</reference>
<dbReference type="EMBL" id="AP019302">
    <property type="protein sequence ID" value="BBH06180.1"/>
    <property type="molecule type" value="Genomic_DNA"/>
</dbReference>
<dbReference type="PANTHER" id="PTHR32401">
    <property type="entry name" value="CONCANAVALIN A-LIKE LECTIN FAMILY PROTEIN"/>
    <property type="match status" value="1"/>
</dbReference>
<comment type="similarity">
    <text evidence="1">Belongs to the leguminous lectin family.</text>
</comment>